<name>A0A383EZM2_9ZZZZ</name>
<accession>A0A383EZM2</accession>
<proteinExistence type="predicted"/>
<sequence length="40" mass="4475">LPNRLVAHPWDCQQRQNQEQQLGSDLESRPDTMPVAATGS</sequence>
<dbReference type="EMBL" id="UINC01230315">
    <property type="protein sequence ID" value="SVE62392.1"/>
    <property type="molecule type" value="Genomic_DNA"/>
</dbReference>
<dbReference type="AlphaFoldDB" id="A0A383EZM2"/>
<feature type="region of interest" description="Disordered" evidence="1">
    <location>
        <begin position="1"/>
        <end position="40"/>
    </location>
</feature>
<feature type="compositionally biased region" description="Polar residues" evidence="1">
    <location>
        <begin position="13"/>
        <end position="23"/>
    </location>
</feature>
<evidence type="ECO:0000313" key="2">
    <source>
        <dbReference type="EMBL" id="SVE62392.1"/>
    </source>
</evidence>
<evidence type="ECO:0000256" key="1">
    <source>
        <dbReference type="SAM" id="MobiDB-lite"/>
    </source>
</evidence>
<feature type="non-terminal residue" evidence="2">
    <location>
        <position position="1"/>
    </location>
</feature>
<organism evidence="2">
    <name type="scientific">marine metagenome</name>
    <dbReference type="NCBI Taxonomy" id="408172"/>
    <lineage>
        <taxon>unclassified sequences</taxon>
        <taxon>metagenomes</taxon>
        <taxon>ecological metagenomes</taxon>
    </lineage>
</organism>
<reference evidence="2" key="1">
    <citation type="submission" date="2018-05" db="EMBL/GenBank/DDBJ databases">
        <authorList>
            <person name="Lanie J.A."/>
            <person name="Ng W.-L."/>
            <person name="Kazmierczak K.M."/>
            <person name="Andrzejewski T.M."/>
            <person name="Davidsen T.M."/>
            <person name="Wayne K.J."/>
            <person name="Tettelin H."/>
            <person name="Glass J.I."/>
            <person name="Rusch D."/>
            <person name="Podicherti R."/>
            <person name="Tsui H.-C.T."/>
            <person name="Winkler M.E."/>
        </authorList>
    </citation>
    <scope>NUCLEOTIDE SEQUENCE</scope>
</reference>
<protein>
    <submittedName>
        <fullName evidence="2">Uncharacterized protein</fullName>
    </submittedName>
</protein>
<gene>
    <name evidence="2" type="ORF">METZ01_LOCUS515246</name>
</gene>